<sequence>QNYVAGPSKQQYIQEQNPFPKNLLLRIIHPNCPNKIVEATTILATDPVAAPVIIAIDGLAVGPVQPPVQPTQPAQMVLQEQTLIRQVIQPIADTIQSGKDMERHQTHQKQMDVSWKRSPPSPNINTQFGERLKGYFPPLDERMNKDLVQQHRTAWDLEGHDLVDWKSRHSDPLPAGYAEGNVQIRPFIEAHNRGHRFYIHEYQAFWKEYCYNLFKRKPLQSDMTKDSPRTPG</sequence>
<reference evidence="2 3" key="1">
    <citation type="submission" date="2019-03" db="EMBL/GenBank/DDBJ databases">
        <title>Single cell metagenomics reveals metabolic interactions within the superorganism composed of flagellate Streblomastix strix and complex community of Bacteroidetes bacteria on its surface.</title>
        <authorList>
            <person name="Treitli S.C."/>
            <person name="Kolisko M."/>
            <person name="Husnik F."/>
            <person name="Keeling P."/>
            <person name="Hampl V."/>
        </authorList>
    </citation>
    <scope>NUCLEOTIDE SEQUENCE [LARGE SCALE GENOMIC DNA]</scope>
    <source>
        <strain evidence="2">ST1C</strain>
    </source>
</reference>
<feature type="region of interest" description="Disordered" evidence="1">
    <location>
        <begin position="109"/>
        <end position="129"/>
    </location>
</feature>
<accession>A0A5J4TSF3</accession>
<organism evidence="2 3">
    <name type="scientific">Streblomastix strix</name>
    <dbReference type="NCBI Taxonomy" id="222440"/>
    <lineage>
        <taxon>Eukaryota</taxon>
        <taxon>Metamonada</taxon>
        <taxon>Preaxostyla</taxon>
        <taxon>Oxymonadida</taxon>
        <taxon>Streblomastigidae</taxon>
        <taxon>Streblomastix</taxon>
    </lineage>
</organism>
<evidence type="ECO:0000256" key="1">
    <source>
        <dbReference type="SAM" id="MobiDB-lite"/>
    </source>
</evidence>
<dbReference type="Proteomes" id="UP000324800">
    <property type="component" value="Unassembled WGS sequence"/>
</dbReference>
<dbReference type="AlphaFoldDB" id="A0A5J4TSF3"/>
<proteinExistence type="predicted"/>
<evidence type="ECO:0000313" key="3">
    <source>
        <dbReference type="Proteomes" id="UP000324800"/>
    </source>
</evidence>
<name>A0A5J4TSF3_9EUKA</name>
<feature type="non-terminal residue" evidence="2">
    <location>
        <position position="1"/>
    </location>
</feature>
<evidence type="ECO:0000313" key="2">
    <source>
        <dbReference type="EMBL" id="KAA6360295.1"/>
    </source>
</evidence>
<protein>
    <submittedName>
        <fullName evidence="2">Uncharacterized protein</fullName>
    </submittedName>
</protein>
<dbReference type="EMBL" id="SNRW01027140">
    <property type="protein sequence ID" value="KAA6360295.1"/>
    <property type="molecule type" value="Genomic_DNA"/>
</dbReference>
<gene>
    <name evidence="2" type="ORF">EZS28_044177</name>
</gene>
<comment type="caution">
    <text evidence="2">The sequence shown here is derived from an EMBL/GenBank/DDBJ whole genome shotgun (WGS) entry which is preliminary data.</text>
</comment>